<protein>
    <submittedName>
        <fullName evidence="2">Uncharacterized protein</fullName>
    </submittedName>
</protein>
<keyword evidence="3" id="KW-1185">Reference proteome</keyword>
<feature type="region of interest" description="Disordered" evidence="1">
    <location>
        <begin position="65"/>
        <end position="89"/>
    </location>
</feature>
<evidence type="ECO:0000313" key="2">
    <source>
        <dbReference type="EMBL" id="KAK7490198.1"/>
    </source>
</evidence>
<dbReference type="AlphaFoldDB" id="A0ABD0KT88"/>
<evidence type="ECO:0000313" key="3">
    <source>
        <dbReference type="Proteomes" id="UP001519460"/>
    </source>
</evidence>
<organism evidence="2 3">
    <name type="scientific">Batillaria attramentaria</name>
    <dbReference type="NCBI Taxonomy" id="370345"/>
    <lineage>
        <taxon>Eukaryota</taxon>
        <taxon>Metazoa</taxon>
        <taxon>Spiralia</taxon>
        <taxon>Lophotrochozoa</taxon>
        <taxon>Mollusca</taxon>
        <taxon>Gastropoda</taxon>
        <taxon>Caenogastropoda</taxon>
        <taxon>Sorbeoconcha</taxon>
        <taxon>Cerithioidea</taxon>
        <taxon>Batillariidae</taxon>
        <taxon>Batillaria</taxon>
    </lineage>
</organism>
<accession>A0ABD0KT88</accession>
<name>A0ABD0KT88_9CAEN</name>
<gene>
    <name evidence="2" type="ORF">BaRGS_00018543</name>
</gene>
<dbReference type="Proteomes" id="UP001519460">
    <property type="component" value="Unassembled WGS sequence"/>
</dbReference>
<comment type="caution">
    <text evidence="2">The sequence shown here is derived from an EMBL/GenBank/DDBJ whole genome shotgun (WGS) entry which is preliminary data.</text>
</comment>
<reference evidence="2 3" key="1">
    <citation type="journal article" date="2023" name="Sci. Data">
        <title>Genome assembly of the Korean intertidal mud-creeper Batillaria attramentaria.</title>
        <authorList>
            <person name="Patra A.K."/>
            <person name="Ho P.T."/>
            <person name="Jun S."/>
            <person name="Lee S.J."/>
            <person name="Kim Y."/>
            <person name="Won Y.J."/>
        </authorList>
    </citation>
    <scope>NUCLEOTIDE SEQUENCE [LARGE SCALE GENOMIC DNA]</scope>
    <source>
        <strain evidence="2">Wonlab-2016</strain>
    </source>
</reference>
<evidence type="ECO:0000256" key="1">
    <source>
        <dbReference type="SAM" id="MobiDB-lite"/>
    </source>
</evidence>
<dbReference type="EMBL" id="JACVVK020000129">
    <property type="protein sequence ID" value="KAK7490198.1"/>
    <property type="molecule type" value="Genomic_DNA"/>
</dbReference>
<sequence>MKTTLFLKDCTLHRFCSPYDFDLKKNLTLCVTVRLPLKAKIVVGQCPFTSDDLAGALLSKRKRDTVQGARAGHPSRHASLTFGRSVIKP</sequence>
<proteinExistence type="predicted"/>